<gene>
    <name evidence="1" type="ORF">S01H4_37096</name>
</gene>
<accession>X1BR86</accession>
<dbReference type="EMBL" id="BART01019895">
    <property type="protein sequence ID" value="GAG97555.1"/>
    <property type="molecule type" value="Genomic_DNA"/>
</dbReference>
<reference evidence="1" key="1">
    <citation type="journal article" date="2014" name="Front. Microbiol.">
        <title>High frequency of phylogenetically diverse reductive dehalogenase-homologous genes in deep subseafloor sedimentary metagenomes.</title>
        <authorList>
            <person name="Kawai M."/>
            <person name="Futagami T."/>
            <person name="Toyoda A."/>
            <person name="Takaki Y."/>
            <person name="Nishi S."/>
            <person name="Hori S."/>
            <person name="Arai W."/>
            <person name="Tsubouchi T."/>
            <person name="Morono Y."/>
            <person name="Uchiyama I."/>
            <person name="Ito T."/>
            <person name="Fujiyama A."/>
            <person name="Inagaki F."/>
            <person name="Takami H."/>
        </authorList>
    </citation>
    <scope>NUCLEOTIDE SEQUENCE</scope>
    <source>
        <strain evidence="1">Expedition CK06-06</strain>
    </source>
</reference>
<name>X1BR86_9ZZZZ</name>
<proteinExistence type="predicted"/>
<sequence>MCTALKCIGKELSNETMDSDLKRILIDCTDGVILIQPLNKKGILVVSCKNAAALNELNIPSIQMYFSANSPKSLSSVVD</sequence>
<protein>
    <submittedName>
        <fullName evidence="1">Uncharacterized protein</fullName>
    </submittedName>
</protein>
<comment type="caution">
    <text evidence="1">The sequence shown here is derived from an EMBL/GenBank/DDBJ whole genome shotgun (WGS) entry which is preliminary data.</text>
</comment>
<dbReference type="AlphaFoldDB" id="X1BR86"/>
<evidence type="ECO:0000313" key="1">
    <source>
        <dbReference type="EMBL" id="GAG97555.1"/>
    </source>
</evidence>
<organism evidence="1">
    <name type="scientific">marine sediment metagenome</name>
    <dbReference type="NCBI Taxonomy" id="412755"/>
    <lineage>
        <taxon>unclassified sequences</taxon>
        <taxon>metagenomes</taxon>
        <taxon>ecological metagenomes</taxon>
    </lineage>
</organism>